<dbReference type="GO" id="GO:0000466">
    <property type="term" value="P:maturation of 5.8S rRNA from tricistronic rRNA transcript (SSU-rRNA, 5.8S rRNA, LSU-rRNA)"/>
    <property type="evidence" value="ECO:0007669"/>
    <property type="project" value="TreeGrafter"/>
</dbReference>
<dbReference type="AlphaFoldDB" id="A0A9Q0XQ25"/>
<dbReference type="EMBL" id="JAPFRF010000010">
    <property type="protein sequence ID" value="KAJ7320522.1"/>
    <property type="molecule type" value="Genomic_DNA"/>
</dbReference>
<evidence type="ECO:0000256" key="1">
    <source>
        <dbReference type="SAM" id="MobiDB-lite"/>
    </source>
</evidence>
<feature type="region of interest" description="Disordered" evidence="1">
    <location>
        <begin position="172"/>
        <end position="236"/>
    </location>
</feature>
<evidence type="ECO:0000256" key="2">
    <source>
        <dbReference type="SAM" id="SignalP"/>
    </source>
</evidence>
<accession>A0A9Q0XQ25</accession>
<keyword evidence="2" id="KW-0732">Signal</keyword>
<gene>
    <name evidence="4" type="ORF">JRQ81_020033</name>
</gene>
<name>A0A9Q0XQ25_9SAUR</name>
<evidence type="ECO:0000313" key="4">
    <source>
        <dbReference type="EMBL" id="KAJ7320522.1"/>
    </source>
</evidence>
<feature type="chain" id="PRO_5040232269" description="URB1 N-terminal domain-containing protein" evidence="2">
    <location>
        <begin position="23"/>
        <end position="482"/>
    </location>
</feature>
<keyword evidence="5" id="KW-1185">Reference proteome</keyword>
<dbReference type="Proteomes" id="UP001142489">
    <property type="component" value="Unassembled WGS sequence"/>
</dbReference>
<comment type="caution">
    <text evidence="4">The sequence shown here is derived from an EMBL/GenBank/DDBJ whole genome shotgun (WGS) entry which is preliminary data.</text>
</comment>
<feature type="signal peptide" evidence="2">
    <location>
        <begin position="1"/>
        <end position="22"/>
    </location>
</feature>
<dbReference type="GO" id="GO:0000463">
    <property type="term" value="P:maturation of LSU-rRNA from tricistronic rRNA transcript (SSU-rRNA, 5.8S rRNA, LSU-rRNA)"/>
    <property type="evidence" value="ECO:0007669"/>
    <property type="project" value="TreeGrafter"/>
</dbReference>
<evidence type="ECO:0000259" key="3">
    <source>
        <dbReference type="Pfam" id="PF11707"/>
    </source>
</evidence>
<dbReference type="Pfam" id="PF11707">
    <property type="entry name" value="Npa1"/>
    <property type="match status" value="1"/>
</dbReference>
<sequence length="482" mass="53197">MDRWLLVICFVVGFLLSRIWRGREDFVFPMSEYRRGFWGNLDNATGLGIGGGLFCRSASSAQRLYRDNSAEMLVLVSMGGLKGKTNIMGLAALAVYTVGTRAGFASAKSRGKRQRLVGVFEKKSRPFRPGTLPPPPAAAQGSCFGSSQDDPTSFAGVGTVFGLQFPEDGLGNGPLPAAAATRGPGRFSRVPLRPGEGRPACEGPGIMGAKRKSPASAKRQDQSPPPPPPPKRPREAEEFTGARIISGVLNEEMHFYFALGLEKFISIAKSLPSTEQFDIVEGYIKVSVECTEILKLLDGERRPESEMLLIFQALESILLRTASDLSHFRVVGMNIVKKLINSYMRLIYAALYSEGHRMSRMGLTLLSAMVTQGPDAARDVYSHFDFNNKFLPSLVKKRDHKGKPDVRMAYIQFALSFLIAGDNTILVHVLELKDFIPDIFRTGLKEDRISIISLLLSTLETKVVHNKNVTKTQKVRFLLQKH</sequence>
<proteinExistence type="predicted"/>
<dbReference type="InterPro" id="IPR039844">
    <property type="entry name" value="URB1"/>
</dbReference>
<evidence type="ECO:0000313" key="5">
    <source>
        <dbReference type="Proteomes" id="UP001142489"/>
    </source>
</evidence>
<dbReference type="InterPro" id="IPR021714">
    <property type="entry name" value="URB1_N"/>
</dbReference>
<dbReference type="OrthoDB" id="9344013at2759"/>
<reference evidence="4" key="1">
    <citation type="journal article" date="2023" name="DNA Res.">
        <title>Chromosome-level genome assembly of Phrynocephalus forsythii using third-generation DNA sequencing and Hi-C analysis.</title>
        <authorList>
            <person name="Qi Y."/>
            <person name="Zhao W."/>
            <person name="Zhao Y."/>
            <person name="Niu C."/>
            <person name="Cao S."/>
            <person name="Zhang Y."/>
        </authorList>
    </citation>
    <scope>NUCLEOTIDE SEQUENCE</scope>
    <source>
        <tissue evidence="4">Muscle</tissue>
    </source>
</reference>
<dbReference type="GO" id="GO:0005730">
    <property type="term" value="C:nucleolus"/>
    <property type="evidence" value="ECO:0007669"/>
    <property type="project" value="TreeGrafter"/>
</dbReference>
<feature type="region of interest" description="Disordered" evidence="1">
    <location>
        <begin position="124"/>
        <end position="149"/>
    </location>
</feature>
<dbReference type="PANTHER" id="PTHR13500:SF0">
    <property type="entry name" value="NUCLEOLAR PRE-RIBOSOMAL-ASSOCIATED PROTEIN 1"/>
    <property type="match status" value="1"/>
</dbReference>
<feature type="domain" description="URB1 N-terminal" evidence="3">
    <location>
        <begin position="290"/>
        <end position="479"/>
    </location>
</feature>
<organism evidence="4 5">
    <name type="scientific">Phrynocephalus forsythii</name>
    <dbReference type="NCBI Taxonomy" id="171643"/>
    <lineage>
        <taxon>Eukaryota</taxon>
        <taxon>Metazoa</taxon>
        <taxon>Chordata</taxon>
        <taxon>Craniata</taxon>
        <taxon>Vertebrata</taxon>
        <taxon>Euteleostomi</taxon>
        <taxon>Lepidosauria</taxon>
        <taxon>Squamata</taxon>
        <taxon>Bifurcata</taxon>
        <taxon>Unidentata</taxon>
        <taxon>Episquamata</taxon>
        <taxon>Toxicofera</taxon>
        <taxon>Iguania</taxon>
        <taxon>Acrodonta</taxon>
        <taxon>Agamidae</taxon>
        <taxon>Agaminae</taxon>
        <taxon>Phrynocephalus</taxon>
    </lineage>
</organism>
<protein>
    <recommendedName>
        <fullName evidence="3">URB1 N-terminal domain-containing protein</fullName>
    </recommendedName>
</protein>
<dbReference type="PANTHER" id="PTHR13500">
    <property type="entry name" value="NUCLEOLAR PRERIBOSOMAL-ASSOCIATED PROTEIN 1"/>
    <property type="match status" value="1"/>
</dbReference>